<keyword evidence="1" id="KW-0812">Transmembrane</keyword>
<dbReference type="GeneID" id="56478283"/>
<dbReference type="SUPFAM" id="SSF141868">
    <property type="entry name" value="EAL domain-like"/>
    <property type="match status" value="1"/>
</dbReference>
<dbReference type="OrthoDB" id="9813903at2"/>
<evidence type="ECO:0000256" key="1">
    <source>
        <dbReference type="SAM" id="Phobius"/>
    </source>
</evidence>
<organism evidence="3 4">
    <name type="scientific">Bordetella bronchiseptica 253</name>
    <dbReference type="NCBI Taxonomy" id="568707"/>
    <lineage>
        <taxon>Bacteria</taxon>
        <taxon>Pseudomonadati</taxon>
        <taxon>Pseudomonadota</taxon>
        <taxon>Betaproteobacteria</taxon>
        <taxon>Burkholderiales</taxon>
        <taxon>Alcaligenaceae</taxon>
        <taxon>Bordetella</taxon>
    </lineage>
</organism>
<dbReference type="PROSITE" id="PS50883">
    <property type="entry name" value="EAL"/>
    <property type="match status" value="1"/>
</dbReference>
<dbReference type="CDD" id="cd01948">
    <property type="entry name" value="EAL"/>
    <property type="match status" value="1"/>
</dbReference>
<dbReference type="InterPro" id="IPR050706">
    <property type="entry name" value="Cyclic-di-GMP_PDE-like"/>
</dbReference>
<dbReference type="PANTHER" id="PTHR33121:SF79">
    <property type="entry name" value="CYCLIC DI-GMP PHOSPHODIESTERASE PDED-RELATED"/>
    <property type="match status" value="1"/>
</dbReference>
<evidence type="ECO:0000313" key="3">
    <source>
        <dbReference type="EMBL" id="CCJ53324.1"/>
    </source>
</evidence>
<dbReference type="SMART" id="SM00052">
    <property type="entry name" value="EAL"/>
    <property type="match status" value="1"/>
</dbReference>
<evidence type="ECO:0000259" key="2">
    <source>
        <dbReference type="PROSITE" id="PS50883"/>
    </source>
</evidence>
<reference evidence="3 4" key="1">
    <citation type="journal article" date="2012" name="BMC Genomics">
        <title>Comparative genomics of the classical Bordetella subspecies: the evolution and exchange of virulence-associated diversity amongst closely related pathogens.</title>
        <authorList>
            <person name="Park J."/>
            <person name="Zhang Y."/>
            <person name="Buboltz A.M."/>
            <person name="Zhang X."/>
            <person name="Schuster S.C."/>
            <person name="Ahuja U."/>
            <person name="Liu M."/>
            <person name="Miller J.F."/>
            <person name="Sebaihia M."/>
            <person name="Bentley S.D."/>
            <person name="Parkhill J."/>
            <person name="Harvill E.T."/>
        </authorList>
    </citation>
    <scope>NUCLEOTIDE SEQUENCE [LARGE SCALE GENOMIC DNA]</scope>
    <source>
        <strain evidence="3 4">253</strain>
    </source>
</reference>
<dbReference type="InterPro" id="IPR043128">
    <property type="entry name" value="Rev_trsase/Diguanyl_cyclase"/>
</dbReference>
<dbReference type="KEGG" id="bbh:BN112_1407"/>
<gene>
    <name evidence="3" type="ORF">BN112_1407</name>
</gene>
<dbReference type="Pfam" id="PF00563">
    <property type="entry name" value="EAL"/>
    <property type="match status" value="1"/>
</dbReference>
<proteinExistence type="predicted"/>
<name>A0A0C6P0Z8_BORBO</name>
<dbReference type="GO" id="GO:0071111">
    <property type="term" value="F:cyclic-guanylate-specific phosphodiesterase activity"/>
    <property type="evidence" value="ECO:0007669"/>
    <property type="project" value="InterPro"/>
</dbReference>
<keyword evidence="1" id="KW-0472">Membrane</keyword>
<protein>
    <submittedName>
        <fullName evidence="3">Putative membrane protein</fullName>
    </submittedName>
</protein>
<dbReference type="SUPFAM" id="SSF55073">
    <property type="entry name" value="Nucleotide cyclase"/>
    <property type="match status" value="1"/>
</dbReference>
<dbReference type="HOGENOM" id="CLU_000445_70_50_4"/>
<feature type="domain" description="EAL" evidence="2">
    <location>
        <begin position="205"/>
        <end position="458"/>
    </location>
</feature>
<evidence type="ECO:0000313" key="4">
    <source>
        <dbReference type="Proteomes" id="UP000007564"/>
    </source>
</evidence>
<dbReference type="PANTHER" id="PTHR33121">
    <property type="entry name" value="CYCLIC DI-GMP PHOSPHODIESTERASE PDEF"/>
    <property type="match status" value="1"/>
</dbReference>
<dbReference type="Gene3D" id="3.20.20.450">
    <property type="entry name" value="EAL domain"/>
    <property type="match status" value="1"/>
</dbReference>
<dbReference type="Gene3D" id="3.30.70.270">
    <property type="match status" value="1"/>
</dbReference>
<dbReference type="AlphaFoldDB" id="A0A0C6P0Z8"/>
<feature type="transmembrane region" description="Helical" evidence="1">
    <location>
        <begin position="12"/>
        <end position="30"/>
    </location>
</feature>
<dbReference type="Proteomes" id="UP000007564">
    <property type="component" value="Chromosome"/>
</dbReference>
<keyword evidence="1" id="KW-1133">Transmembrane helix</keyword>
<dbReference type="InterPro" id="IPR035919">
    <property type="entry name" value="EAL_sf"/>
</dbReference>
<accession>A0A0C6P0Z8</accession>
<dbReference type="EMBL" id="HE965806">
    <property type="protein sequence ID" value="CCJ53324.1"/>
    <property type="molecule type" value="Genomic_DNA"/>
</dbReference>
<dbReference type="InterPro" id="IPR001633">
    <property type="entry name" value="EAL_dom"/>
</dbReference>
<dbReference type="InterPro" id="IPR029787">
    <property type="entry name" value="Nucleotide_cyclase"/>
</dbReference>
<dbReference type="RefSeq" id="WP_003812691.1">
    <property type="nucleotide sequence ID" value="NC_019382.1"/>
</dbReference>
<sequence>MGLDDLVGQWLLPGMALAAVGVFFCIKGYLLRRQMARDALTDALTVGELRRRVHALVLGKRQRVYSGAMFLVEVVHHPELSAMLGLEDNKLLLAMIAQRLQMQSDYFQVARHSSDSFMVWAPDLDPRSARDVAPEVLDALSQPYELRGQPLIVGFRLSGALYAQHGACFDELERSLHIAMLHLDESAGAAWNMFEPSMLEHQRHYQGLEHDLRVALVSSSMDQFEVCYQPVCDSVTGTIYGCEALLRWHHPVHGDVSPALVIELAERTGLIVPLGAWVLETACSRAITWPAAWRLHVNVSVRQMYADELPAQVALALAASRLSAQRLVLEITESLFIQQYERHVATLNGMRAKGVRVALDDFGAGYSSLTHLRRLPIDWVKLDRGFVAEIEFDAVSREVVSALMGMCRALGLAVVAEGVETPAQREILKALGCREMQGFLLGRPVSAERIRELGAAVS</sequence>